<evidence type="ECO:0000256" key="1">
    <source>
        <dbReference type="SAM" id="MobiDB-lite"/>
    </source>
</evidence>
<evidence type="ECO:0000313" key="3">
    <source>
        <dbReference type="Proteomes" id="UP000660262"/>
    </source>
</evidence>
<organism evidence="2 3">
    <name type="scientific">Pycnococcus provasolii</name>
    <dbReference type="NCBI Taxonomy" id="41880"/>
    <lineage>
        <taxon>Eukaryota</taxon>
        <taxon>Viridiplantae</taxon>
        <taxon>Chlorophyta</taxon>
        <taxon>Pseudoscourfieldiophyceae</taxon>
        <taxon>Pseudoscourfieldiales</taxon>
        <taxon>Pycnococcaceae</taxon>
        <taxon>Pycnococcus</taxon>
    </lineage>
</organism>
<keyword evidence="3" id="KW-1185">Reference proteome</keyword>
<dbReference type="InterPro" id="IPR011990">
    <property type="entry name" value="TPR-like_helical_dom_sf"/>
</dbReference>
<dbReference type="AlphaFoldDB" id="A0A830HW85"/>
<protein>
    <recommendedName>
        <fullName evidence="4">PDZ domain-containing protein</fullName>
    </recommendedName>
</protein>
<reference evidence="2" key="1">
    <citation type="submission" date="2020-10" db="EMBL/GenBank/DDBJ databases">
        <title>Unveiling of a novel bifunctional photoreceptor, Dualchrome1, isolated from a cosmopolitan green alga.</title>
        <authorList>
            <person name="Suzuki S."/>
            <person name="Kawachi M."/>
        </authorList>
    </citation>
    <scope>NUCLEOTIDE SEQUENCE</scope>
    <source>
        <strain evidence="2">NIES 2893</strain>
    </source>
</reference>
<dbReference type="PANTHER" id="PTHR47661">
    <property type="entry name" value="PHOSPHOGLUCAN PHOSPHATASE LSF1, CHLOROPLASTIC"/>
    <property type="match status" value="1"/>
</dbReference>
<proteinExistence type="predicted"/>
<gene>
    <name evidence="2" type="ORF">PPROV_000787600</name>
</gene>
<name>A0A830HW85_9CHLO</name>
<feature type="region of interest" description="Disordered" evidence="1">
    <location>
        <begin position="1"/>
        <end position="51"/>
    </location>
</feature>
<accession>A0A830HW85</accession>
<evidence type="ECO:0000313" key="2">
    <source>
        <dbReference type="EMBL" id="GHP09139.1"/>
    </source>
</evidence>
<evidence type="ECO:0008006" key="4">
    <source>
        <dbReference type="Google" id="ProtNLM"/>
    </source>
</evidence>
<sequence length="314" mass="35056">MAPSLSSARARGASARAYRASARHNRRSLTPRASESSSPTTSAPAAESADPEVGTLYECTLEKPLGIRWGRGNDGRAYIKELSAAVGNTDPNMKVGDRVVRCSASFGEDIWDAENYGQVVYAIKTRSGGIYLQLEKRGGDVTIFEFDEVDDVTRMQRAERGGGNVGSGTREVQRRNYDIAQERAQKRVELFEEALKDYQAGELEKALITWEEVLGLEPPNYIGDNMSRCTDVFRITQFNIACVYSRMNNMDASFEALEEALRVGFEDFKMVRSDPALENLRIDDRFKPLIDKYDEPLFNENVLKGFKNLFGGGN</sequence>
<dbReference type="EMBL" id="BNJQ01000023">
    <property type="protein sequence ID" value="GHP09139.1"/>
    <property type="molecule type" value="Genomic_DNA"/>
</dbReference>
<feature type="compositionally biased region" description="Low complexity" evidence="1">
    <location>
        <begin position="1"/>
        <end position="20"/>
    </location>
</feature>
<dbReference type="OrthoDB" id="439127at2759"/>
<dbReference type="NCBIfam" id="NF047558">
    <property type="entry name" value="TPR_END_plus"/>
    <property type="match status" value="1"/>
</dbReference>
<feature type="compositionally biased region" description="Low complexity" evidence="1">
    <location>
        <begin position="33"/>
        <end position="48"/>
    </location>
</feature>
<dbReference type="SUPFAM" id="SSF48452">
    <property type="entry name" value="TPR-like"/>
    <property type="match status" value="1"/>
</dbReference>
<dbReference type="Gene3D" id="1.25.40.10">
    <property type="entry name" value="Tetratricopeptide repeat domain"/>
    <property type="match status" value="1"/>
</dbReference>
<comment type="caution">
    <text evidence="2">The sequence shown here is derived from an EMBL/GenBank/DDBJ whole genome shotgun (WGS) entry which is preliminary data.</text>
</comment>
<dbReference type="Proteomes" id="UP000660262">
    <property type="component" value="Unassembled WGS sequence"/>
</dbReference>